<gene>
    <name evidence="2" type="ORF">ACFQ1T_09310</name>
</gene>
<evidence type="ECO:0000313" key="2">
    <source>
        <dbReference type="EMBL" id="MFD0929974.1"/>
    </source>
</evidence>
<evidence type="ECO:0000313" key="3">
    <source>
        <dbReference type="Proteomes" id="UP001597106"/>
    </source>
</evidence>
<sequence length="86" mass="9323">MTLPLLEPLSLYHYQLLFKELMMEFHIENMTCGGCARGVTSAIKAIDPEASITTDPPTRTVKVETSVAKDEIVAALVDAGFPPASE</sequence>
<dbReference type="SUPFAM" id="SSF55008">
    <property type="entry name" value="HMA, heavy metal-associated domain"/>
    <property type="match status" value="1"/>
</dbReference>
<dbReference type="Proteomes" id="UP001597106">
    <property type="component" value="Unassembled WGS sequence"/>
</dbReference>
<organism evidence="2 3">
    <name type="scientific">Methylophilus glucosoxydans</name>
    <dbReference type="NCBI Taxonomy" id="752553"/>
    <lineage>
        <taxon>Bacteria</taxon>
        <taxon>Pseudomonadati</taxon>
        <taxon>Pseudomonadota</taxon>
        <taxon>Betaproteobacteria</taxon>
        <taxon>Nitrosomonadales</taxon>
        <taxon>Methylophilaceae</taxon>
        <taxon>Methylophilus</taxon>
    </lineage>
</organism>
<accession>A0ABW3GID1</accession>
<name>A0ABW3GID1_9PROT</name>
<feature type="domain" description="HMA" evidence="1">
    <location>
        <begin position="21"/>
        <end position="84"/>
    </location>
</feature>
<dbReference type="EMBL" id="JBHTJW010000002">
    <property type="protein sequence ID" value="MFD0929974.1"/>
    <property type="molecule type" value="Genomic_DNA"/>
</dbReference>
<evidence type="ECO:0000259" key="1">
    <source>
        <dbReference type="PROSITE" id="PS50846"/>
    </source>
</evidence>
<dbReference type="InterPro" id="IPR036163">
    <property type="entry name" value="HMA_dom_sf"/>
</dbReference>
<dbReference type="Gene3D" id="3.30.70.100">
    <property type="match status" value="1"/>
</dbReference>
<comment type="caution">
    <text evidence="2">The sequence shown here is derived from an EMBL/GenBank/DDBJ whole genome shotgun (WGS) entry which is preliminary data.</text>
</comment>
<dbReference type="InterPro" id="IPR006121">
    <property type="entry name" value="HMA_dom"/>
</dbReference>
<reference evidence="3" key="1">
    <citation type="journal article" date="2019" name="Int. J. Syst. Evol. Microbiol.">
        <title>The Global Catalogue of Microorganisms (GCM) 10K type strain sequencing project: providing services to taxonomists for standard genome sequencing and annotation.</title>
        <authorList>
            <consortium name="The Broad Institute Genomics Platform"/>
            <consortium name="The Broad Institute Genome Sequencing Center for Infectious Disease"/>
            <person name="Wu L."/>
            <person name="Ma J."/>
        </authorList>
    </citation>
    <scope>NUCLEOTIDE SEQUENCE [LARGE SCALE GENOMIC DNA]</scope>
    <source>
        <strain evidence="3">CCUG 59685</strain>
    </source>
</reference>
<dbReference type="PROSITE" id="PS50846">
    <property type="entry name" value="HMA_2"/>
    <property type="match status" value="1"/>
</dbReference>
<keyword evidence="3" id="KW-1185">Reference proteome</keyword>
<dbReference type="CDD" id="cd00371">
    <property type="entry name" value="HMA"/>
    <property type="match status" value="1"/>
</dbReference>
<dbReference type="Pfam" id="PF00403">
    <property type="entry name" value="HMA"/>
    <property type="match status" value="1"/>
</dbReference>
<proteinExistence type="predicted"/>
<protein>
    <submittedName>
        <fullName evidence="2">Heavy-metal-associated domain-containing protein</fullName>
    </submittedName>
</protein>